<proteinExistence type="inferred from homology"/>
<dbReference type="AlphaFoldDB" id="A0A1I7XM41"/>
<comment type="subcellular location">
    <subcellularLocation>
        <location evidence="1">Mitochondrion</location>
    </subcellularLocation>
</comment>
<dbReference type="WBParaSite" id="Hba_18852">
    <property type="protein sequence ID" value="Hba_18852"/>
    <property type="gene ID" value="Hba_18852"/>
</dbReference>
<dbReference type="GO" id="GO:0005739">
    <property type="term" value="C:mitochondrion"/>
    <property type="evidence" value="ECO:0007669"/>
    <property type="project" value="UniProtKB-SubCell"/>
</dbReference>
<evidence type="ECO:0000259" key="6">
    <source>
        <dbReference type="PROSITE" id="PS51886"/>
    </source>
</evidence>
<comment type="similarity">
    <text evidence="2">Belongs to the OXR1 family.</text>
</comment>
<protein>
    <recommendedName>
        <fullName evidence="4">Oxidation resistance protein 1</fullName>
    </recommendedName>
</protein>
<evidence type="ECO:0000256" key="1">
    <source>
        <dbReference type="ARBA" id="ARBA00004173"/>
    </source>
</evidence>
<keyword evidence="3" id="KW-0496">Mitochondrion</keyword>
<dbReference type="PROSITE" id="PS51886">
    <property type="entry name" value="TLDC"/>
    <property type="match status" value="1"/>
</dbReference>
<evidence type="ECO:0000313" key="7">
    <source>
        <dbReference type="Proteomes" id="UP000095283"/>
    </source>
</evidence>
<dbReference type="InterPro" id="IPR006571">
    <property type="entry name" value="TLDc_dom"/>
</dbReference>
<evidence type="ECO:0000256" key="2">
    <source>
        <dbReference type="ARBA" id="ARBA00009540"/>
    </source>
</evidence>
<dbReference type="GO" id="GO:0005634">
    <property type="term" value="C:nucleus"/>
    <property type="evidence" value="ECO:0007669"/>
    <property type="project" value="TreeGrafter"/>
</dbReference>
<dbReference type="SMART" id="SM00584">
    <property type="entry name" value="TLDc"/>
    <property type="match status" value="1"/>
</dbReference>
<accession>A0A1I7XM41</accession>
<organism evidence="7 8">
    <name type="scientific">Heterorhabditis bacteriophora</name>
    <name type="common">Entomopathogenic nematode worm</name>
    <dbReference type="NCBI Taxonomy" id="37862"/>
    <lineage>
        <taxon>Eukaryota</taxon>
        <taxon>Metazoa</taxon>
        <taxon>Ecdysozoa</taxon>
        <taxon>Nematoda</taxon>
        <taxon>Chromadorea</taxon>
        <taxon>Rhabditida</taxon>
        <taxon>Rhabditina</taxon>
        <taxon>Rhabditomorpha</taxon>
        <taxon>Strongyloidea</taxon>
        <taxon>Heterorhabditidae</taxon>
        <taxon>Heterorhabditis</taxon>
    </lineage>
</organism>
<feature type="region of interest" description="Disordered" evidence="5">
    <location>
        <begin position="1"/>
        <end position="29"/>
    </location>
</feature>
<feature type="compositionally biased region" description="Polar residues" evidence="5">
    <location>
        <begin position="92"/>
        <end position="103"/>
    </location>
</feature>
<dbReference type="GO" id="GO:0006979">
    <property type="term" value="P:response to oxidative stress"/>
    <property type="evidence" value="ECO:0007669"/>
    <property type="project" value="TreeGrafter"/>
</dbReference>
<dbReference type="Proteomes" id="UP000095283">
    <property type="component" value="Unplaced"/>
</dbReference>
<dbReference type="PANTHER" id="PTHR23354:SF62">
    <property type="entry name" value="MUSTARD, ISOFORM V"/>
    <property type="match status" value="1"/>
</dbReference>
<evidence type="ECO:0000256" key="4">
    <source>
        <dbReference type="ARBA" id="ARBA00040604"/>
    </source>
</evidence>
<keyword evidence="7" id="KW-1185">Reference proteome</keyword>
<name>A0A1I7XM41_HETBA</name>
<dbReference type="PANTHER" id="PTHR23354">
    <property type="entry name" value="NUCLEOLAR PROTEIN 7/ESTROGEN RECEPTOR COACTIVATOR-RELATED"/>
    <property type="match status" value="1"/>
</dbReference>
<feature type="domain" description="TLDc" evidence="6">
    <location>
        <begin position="270"/>
        <end position="442"/>
    </location>
</feature>
<evidence type="ECO:0000256" key="3">
    <source>
        <dbReference type="ARBA" id="ARBA00023128"/>
    </source>
</evidence>
<evidence type="ECO:0000256" key="5">
    <source>
        <dbReference type="SAM" id="MobiDB-lite"/>
    </source>
</evidence>
<dbReference type="Pfam" id="PF07534">
    <property type="entry name" value="TLD"/>
    <property type="match status" value="1"/>
</dbReference>
<evidence type="ECO:0000313" key="8">
    <source>
        <dbReference type="WBParaSite" id="Hba_18852"/>
    </source>
</evidence>
<sequence>MGHAPSSELYGEDGLSRRRAMTSKSTTLPSFAPRLSCPDYMTQYDVKQLMHSYDIVKKRNSDIGQTTTPVESDGEELLEQFHKQMFGKVKQDNSQPKTSLQSNRSDRSDDSGVCTSISPPLSFENLYILHPNQAAEMLTPIACTPATPTLRDLSKEFTVSFRTEKRFFPKHRQRSQSLSADAKLISPDHSASRSHRLFDQLDFWISVLSLCIVEDSNNVRVGEKPAPIFGSSLLNREWEVVTVREMCRRLSLDEVDQIELPIPEGASASQVLDEFMIRQIMEILPPRAEGYPWVSIYNSEKHGFSLTTLYRKMVEFDEDLSPVLLVLRDTREHVFGAVVSGAIRPADHYSGTGDSCLLWRFTGEAPHTRELRHYTWTGDNQFFVNAAKDSLSIGAGGGHYGLWLDADLNHGRSQRCDTFDNEPLTGEKEDFVVQFIEAYGFRM</sequence>
<feature type="region of interest" description="Disordered" evidence="5">
    <location>
        <begin position="87"/>
        <end position="114"/>
    </location>
</feature>
<reference evidence="8" key="1">
    <citation type="submission" date="2016-11" db="UniProtKB">
        <authorList>
            <consortium name="WormBaseParasite"/>
        </authorList>
    </citation>
    <scope>IDENTIFICATION</scope>
</reference>